<dbReference type="RefSeq" id="WP_072946128.1">
    <property type="nucleotide sequence ID" value="NZ_FQWO01000018.1"/>
</dbReference>
<keyword evidence="5" id="KW-1185">Reference proteome</keyword>
<evidence type="ECO:0000313" key="5">
    <source>
        <dbReference type="Proteomes" id="UP000237771"/>
    </source>
</evidence>
<dbReference type="InterPro" id="IPR027823">
    <property type="entry name" value="DUF4468"/>
</dbReference>
<dbReference type="EMBL" id="PVUB01000016">
    <property type="protein sequence ID" value="PRZ19569.1"/>
    <property type="molecule type" value="Genomic_DNA"/>
</dbReference>
<feature type="domain" description="DUF4468" evidence="1">
    <location>
        <begin position="31"/>
        <end position="118"/>
    </location>
</feature>
<protein>
    <submittedName>
        <fullName evidence="2">Uncharacterized protein with TBP-like fold DUF4468</fullName>
    </submittedName>
</protein>
<evidence type="ECO:0000313" key="3">
    <source>
        <dbReference type="EMBL" id="SHH58494.1"/>
    </source>
</evidence>
<dbReference type="EMBL" id="FQWO01000018">
    <property type="protein sequence ID" value="SHH58494.1"/>
    <property type="molecule type" value="Genomic_DNA"/>
</dbReference>
<dbReference type="Pfam" id="PF14730">
    <property type="entry name" value="DUF4468"/>
    <property type="match status" value="1"/>
</dbReference>
<dbReference type="Proteomes" id="UP000237771">
    <property type="component" value="Unassembled WGS sequence"/>
</dbReference>
<reference evidence="3" key="2">
    <citation type="submission" date="2016-11" db="EMBL/GenBank/DDBJ databases">
        <authorList>
            <person name="Jaros S."/>
            <person name="Januszkiewicz K."/>
            <person name="Wedrychowicz H."/>
        </authorList>
    </citation>
    <scope>NUCLEOTIDE SEQUENCE [LARGE SCALE GENOMIC DNA]</scope>
    <source>
        <strain evidence="3">DSM 19729</strain>
    </source>
</reference>
<dbReference type="Proteomes" id="UP000184384">
    <property type="component" value="Unassembled WGS sequence"/>
</dbReference>
<sequence length="213" mass="24284">MKKLLLSVTFFVTCFCQAQEWKVEEKSVTGVFTSGKSKSDLFTAINKWISLNYNSAQNVIQMNEPESGTIIIKGINEVTYSNLPAKVLMPNNKYVSEKTSNKFNHTIEVNVKENRFRIIYTLTSIVSPTPGSEVLMQPFFDTIALEGDNSVAVEKYIGDSEKYLKQGLIGKQKRENWRIATLEMFKELNKTLLDNIKTTMLSIEKSTVSEEKW</sequence>
<proteinExistence type="predicted"/>
<dbReference type="Gene3D" id="3.30.530.80">
    <property type="match status" value="1"/>
</dbReference>
<gene>
    <name evidence="2" type="ORF">BC624_11617</name>
    <name evidence="3" type="ORF">SAMN05443373_11817</name>
</gene>
<reference evidence="4" key="1">
    <citation type="submission" date="2016-11" db="EMBL/GenBank/DDBJ databases">
        <authorList>
            <person name="Varghese N."/>
            <person name="Submissions S."/>
        </authorList>
    </citation>
    <scope>NUCLEOTIDE SEQUENCE [LARGE SCALE GENOMIC DNA]</scope>
    <source>
        <strain evidence="4">DSM 19729</strain>
    </source>
</reference>
<evidence type="ECO:0000313" key="4">
    <source>
        <dbReference type="Proteomes" id="UP000184384"/>
    </source>
</evidence>
<name>A0A1M5U6A7_9FLAO</name>
<reference evidence="2 5" key="3">
    <citation type="submission" date="2018-03" db="EMBL/GenBank/DDBJ databases">
        <title>Genomic Encyclopedia of Archaeal and Bacterial Type Strains, Phase II (KMG-II): from individual species to whole genera.</title>
        <authorList>
            <person name="Goeker M."/>
        </authorList>
    </citation>
    <scope>NUCLEOTIDE SEQUENCE [LARGE SCALE GENOMIC DNA]</scope>
    <source>
        <strain evidence="2 5">DSM 17797</strain>
    </source>
</reference>
<accession>A0A1M5U6A7</accession>
<dbReference type="AlphaFoldDB" id="A0A1M5U6A7"/>
<organism evidence="3 4">
    <name type="scientific">Flavobacterium granuli</name>
    <dbReference type="NCBI Taxonomy" id="280093"/>
    <lineage>
        <taxon>Bacteria</taxon>
        <taxon>Pseudomonadati</taxon>
        <taxon>Bacteroidota</taxon>
        <taxon>Flavobacteriia</taxon>
        <taxon>Flavobacteriales</taxon>
        <taxon>Flavobacteriaceae</taxon>
        <taxon>Flavobacterium</taxon>
    </lineage>
</organism>
<evidence type="ECO:0000313" key="2">
    <source>
        <dbReference type="EMBL" id="PRZ19569.1"/>
    </source>
</evidence>
<dbReference type="OrthoDB" id="1362989at2"/>
<evidence type="ECO:0000259" key="1">
    <source>
        <dbReference type="Pfam" id="PF14730"/>
    </source>
</evidence>